<accession>A0ABW5WPE5</accession>
<reference evidence="3" key="1">
    <citation type="journal article" date="2019" name="Int. J. Syst. Evol. Microbiol.">
        <title>The Global Catalogue of Microorganisms (GCM) 10K type strain sequencing project: providing services to taxonomists for standard genome sequencing and annotation.</title>
        <authorList>
            <consortium name="The Broad Institute Genomics Platform"/>
            <consortium name="The Broad Institute Genome Sequencing Center for Infectious Disease"/>
            <person name="Wu L."/>
            <person name="Ma J."/>
        </authorList>
    </citation>
    <scope>NUCLEOTIDE SEQUENCE [LARGE SCALE GENOMIC DNA]</scope>
    <source>
        <strain evidence="3">KCTC 32141</strain>
    </source>
</reference>
<keyword evidence="1" id="KW-1133">Transmembrane helix</keyword>
<name>A0ABW5WPE5_9FLAO</name>
<dbReference type="EMBL" id="JBHUOV010000007">
    <property type="protein sequence ID" value="MFD2824100.1"/>
    <property type="molecule type" value="Genomic_DNA"/>
</dbReference>
<sequence>MKFKFNKNSLLVAAILGLTEIAIATFLKTGFIRHTFGDYLVVILLYYSFKSFIKTKPIYLASVVLTIAFIIEFLQLVNLLNYLNLQNSTLAKLVLGSTFQIGDLIAYKLGVFSILIYEYKIKQHDEFKIRNC</sequence>
<evidence type="ECO:0000313" key="2">
    <source>
        <dbReference type="EMBL" id="MFD2824100.1"/>
    </source>
</evidence>
<protein>
    <submittedName>
        <fullName evidence="2">DUF2809 domain-containing protein</fullName>
    </submittedName>
</protein>
<comment type="caution">
    <text evidence="2">The sequence shown here is derived from an EMBL/GenBank/DDBJ whole genome shotgun (WGS) entry which is preliminary data.</text>
</comment>
<dbReference type="RefSeq" id="WP_183488879.1">
    <property type="nucleotide sequence ID" value="NZ_JBHUOV010000007.1"/>
</dbReference>
<evidence type="ECO:0000313" key="3">
    <source>
        <dbReference type="Proteomes" id="UP001597533"/>
    </source>
</evidence>
<dbReference type="Proteomes" id="UP001597533">
    <property type="component" value="Unassembled WGS sequence"/>
</dbReference>
<keyword evidence="1" id="KW-0812">Transmembrane</keyword>
<feature type="transmembrane region" description="Helical" evidence="1">
    <location>
        <begin position="58"/>
        <end position="77"/>
    </location>
</feature>
<dbReference type="InterPro" id="IPR021257">
    <property type="entry name" value="DUF2809"/>
</dbReference>
<organism evidence="2 3">
    <name type="scientific">Lacinutrix iliipiscaria</name>
    <dbReference type="NCBI Taxonomy" id="1230532"/>
    <lineage>
        <taxon>Bacteria</taxon>
        <taxon>Pseudomonadati</taxon>
        <taxon>Bacteroidota</taxon>
        <taxon>Flavobacteriia</taxon>
        <taxon>Flavobacteriales</taxon>
        <taxon>Flavobacteriaceae</taxon>
        <taxon>Lacinutrix</taxon>
    </lineage>
</organism>
<proteinExistence type="predicted"/>
<keyword evidence="1" id="KW-0472">Membrane</keyword>
<gene>
    <name evidence="2" type="ORF">ACFS5M_10485</name>
</gene>
<dbReference type="Pfam" id="PF10990">
    <property type="entry name" value="DUF2809"/>
    <property type="match status" value="1"/>
</dbReference>
<feature type="transmembrane region" description="Helical" evidence="1">
    <location>
        <begin position="97"/>
        <end position="117"/>
    </location>
</feature>
<evidence type="ECO:0000256" key="1">
    <source>
        <dbReference type="SAM" id="Phobius"/>
    </source>
</evidence>
<keyword evidence="3" id="KW-1185">Reference proteome</keyword>